<dbReference type="Proteomes" id="UP000249590">
    <property type="component" value="Unassembled WGS sequence"/>
</dbReference>
<dbReference type="Gene3D" id="1.10.260.40">
    <property type="entry name" value="lambda repressor-like DNA-binding domains"/>
    <property type="match status" value="1"/>
</dbReference>
<dbReference type="SUPFAM" id="SSF47413">
    <property type="entry name" value="lambda repressor-like DNA-binding domains"/>
    <property type="match status" value="1"/>
</dbReference>
<sequence length="107" mass="11828">MTGKTPSLRERLRAARPEVVEHQKANAHKREIAIQLRNLRDARGMTQKEVAEASGLTQSVVSRLEALTGPTPQMQSIERYVEACDGHMALVISSEEIPAELRLEPAA</sequence>
<feature type="domain" description="HTH cro/C1-type" evidence="1">
    <location>
        <begin position="36"/>
        <end position="91"/>
    </location>
</feature>
<dbReference type="SMART" id="SM00530">
    <property type="entry name" value="HTH_XRE"/>
    <property type="match status" value="1"/>
</dbReference>
<protein>
    <recommendedName>
        <fullName evidence="1">HTH cro/C1-type domain-containing protein</fullName>
    </recommendedName>
</protein>
<evidence type="ECO:0000313" key="3">
    <source>
        <dbReference type="Proteomes" id="UP000249590"/>
    </source>
</evidence>
<dbReference type="InterPro" id="IPR010982">
    <property type="entry name" value="Lambda_DNA-bd_dom_sf"/>
</dbReference>
<comment type="caution">
    <text evidence="2">The sequence shown here is derived from an EMBL/GenBank/DDBJ whole genome shotgun (WGS) entry which is preliminary data.</text>
</comment>
<accession>A0A8B2NL31</accession>
<gene>
    <name evidence="2" type="ORF">DLJ53_30215</name>
</gene>
<reference evidence="2 3" key="1">
    <citation type="submission" date="2018-05" db="EMBL/GenBank/DDBJ databases">
        <title>Acuticoccus sediminis sp. nov., isolated from deep-sea sediment of Indian Ocean.</title>
        <authorList>
            <person name="Liu X."/>
            <person name="Lai Q."/>
            <person name="Du Y."/>
            <person name="Sun F."/>
            <person name="Zhang X."/>
            <person name="Wang S."/>
            <person name="Shao Z."/>
        </authorList>
    </citation>
    <scope>NUCLEOTIDE SEQUENCE [LARGE SCALE GENOMIC DNA]</scope>
    <source>
        <strain evidence="2 3">PTG4-2</strain>
    </source>
</reference>
<evidence type="ECO:0000313" key="2">
    <source>
        <dbReference type="EMBL" id="RAH96956.1"/>
    </source>
</evidence>
<dbReference type="CDD" id="cd00093">
    <property type="entry name" value="HTH_XRE"/>
    <property type="match status" value="1"/>
</dbReference>
<dbReference type="OrthoDB" id="7856875at2"/>
<organism evidence="2 3">
    <name type="scientific">Acuticoccus sediminis</name>
    <dbReference type="NCBI Taxonomy" id="2184697"/>
    <lineage>
        <taxon>Bacteria</taxon>
        <taxon>Pseudomonadati</taxon>
        <taxon>Pseudomonadota</taxon>
        <taxon>Alphaproteobacteria</taxon>
        <taxon>Hyphomicrobiales</taxon>
        <taxon>Amorphaceae</taxon>
        <taxon>Acuticoccus</taxon>
    </lineage>
</organism>
<name>A0A8B2NL31_9HYPH</name>
<dbReference type="PROSITE" id="PS50943">
    <property type="entry name" value="HTH_CROC1"/>
    <property type="match status" value="1"/>
</dbReference>
<proteinExistence type="predicted"/>
<dbReference type="Pfam" id="PF13560">
    <property type="entry name" value="HTH_31"/>
    <property type="match status" value="1"/>
</dbReference>
<dbReference type="AlphaFoldDB" id="A0A8B2NL31"/>
<evidence type="ECO:0000259" key="1">
    <source>
        <dbReference type="PROSITE" id="PS50943"/>
    </source>
</evidence>
<dbReference type="EMBL" id="QHHQ01000010">
    <property type="protein sequence ID" value="RAH96956.1"/>
    <property type="molecule type" value="Genomic_DNA"/>
</dbReference>
<keyword evidence="3" id="KW-1185">Reference proteome</keyword>
<dbReference type="RefSeq" id="WP_111352063.1">
    <property type="nucleotide sequence ID" value="NZ_JAIWKD010000010.1"/>
</dbReference>
<dbReference type="InterPro" id="IPR001387">
    <property type="entry name" value="Cro/C1-type_HTH"/>
</dbReference>
<dbReference type="GO" id="GO:0003677">
    <property type="term" value="F:DNA binding"/>
    <property type="evidence" value="ECO:0007669"/>
    <property type="project" value="InterPro"/>
</dbReference>